<keyword evidence="2" id="KW-0238">DNA-binding</keyword>
<dbReference type="PANTHER" id="PTHR30146">
    <property type="entry name" value="LACI-RELATED TRANSCRIPTIONAL REPRESSOR"/>
    <property type="match status" value="1"/>
</dbReference>
<dbReference type="CDD" id="cd06267">
    <property type="entry name" value="PBP1_LacI_sugar_binding-like"/>
    <property type="match status" value="1"/>
</dbReference>
<dbReference type="Proteomes" id="UP001319870">
    <property type="component" value="Unassembled WGS sequence"/>
</dbReference>
<dbReference type="PROSITE" id="PS50932">
    <property type="entry name" value="HTH_LACI_2"/>
    <property type="match status" value="1"/>
</dbReference>
<feature type="domain" description="HTH lacI-type" evidence="5">
    <location>
        <begin position="19"/>
        <end position="73"/>
    </location>
</feature>
<name>A0ABS7ZIW2_9MICO</name>
<evidence type="ECO:0000313" key="6">
    <source>
        <dbReference type="EMBL" id="MCA5894261.1"/>
    </source>
</evidence>
<proteinExistence type="predicted"/>
<dbReference type="InterPro" id="IPR000843">
    <property type="entry name" value="HTH_LacI"/>
</dbReference>
<dbReference type="PROSITE" id="PS00356">
    <property type="entry name" value="HTH_LACI_1"/>
    <property type="match status" value="1"/>
</dbReference>
<dbReference type="CDD" id="cd01392">
    <property type="entry name" value="HTH_LacI"/>
    <property type="match status" value="1"/>
</dbReference>
<dbReference type="SUPFAM" id="SSF53822">
    <property type="entry name" value="Periplasmic binding protein-like I"/>
    <property type="match status" value="1"/>
</dbReference>
<keyword evidence="1" id="KW-0805">Transcription regulation</keyword>
<dbReference type="EMBL" id="JAIXCQ010000009">
    <property type="protein sequence ID" value="MCA5894261.1"/>
    <property type="molecule type" value="Genomic_DNA"/>
</dbReference>
<dbReference type="InterPro" id="IPR046335">
    <property type="entry name" value="LacI/GalR-like_sensor"/>
</dbReference>
<dbReference type="PRINTS" id="PR00036">
    <property type="entry name" value="HTHLACI"/>
</dbReference>
<dbReference type="Gene3D" id="1.10.260.40">
    <property type="entry name" value="lambda repressor-like DNA-binding domains"/>
    <property type="match status" value="1"/>
</dbReference>
<dbReference type="SMART" id="SM00354">
    <property type="entry name" value="HTH_LACI"/>
    <property type="match status" value="1"/>
</dbReference>
<evidence type="ECO:0000256" key="2">
    <source>
        <dbReference type="ARBA" id="ARBA00023125"/>
    </source>
</evidence>
<feature type="region of interest" description="Disordered" evidence="4">
    <location>
        <begin position="343"/>
        <end position="367"/>
    </location>
</feature>
<accession>A0ABS7ZIW2</accession>
<dbReference type="RefSeq" id="WP_225566028.1">
    <property type="nucleotide sequence ID" value="NZ_JAIXCQ010000009.1"/>
</dbReference>
<evidence type="ECO:0000259" key="5">
    <source>
        <dbReference type="PROSITE" id="PS50932"/>
    </source>
</evidence>
<comment type="caution">
    <text evidence="6">The sequence shown here is derived from an EMBL/GenBank/DDBJ whole genome shotgun (WGS) entry which is preliminary data.</text>
</comment>
<sequence>MSTAAQPPAAGRPVPPSRVTISDVARVAGVSVATVSKVVNNRYGVAAATATRVLAVVEDLGYESSLVARSLRRGSTNVIGVLVAEFEPYSTELLKGISAAVQGTGYELLAYAGHTDGGVAAGWERRSLSRLAGTLVDAAIVVTPTMVMSTDVPVPVVAVDPHTGPEGTPTVDSDNTTGAREAVEHLLSLGHRRIAHLGGRADLESARLRELGYRQALEAAGIEVDPALVRVGGYRPDLADQPARELLQPAGVERPTAVFAANDASAIHLMDIAAELGLRVPEDLSVVGFDNIPESWSTTPPLTTVAQPLHRMGAEAVRMLLDLLDGGPREQHLRLPTSLVVRSTTAPPQGAPAPSAHDPARATPTRG</sequence>
<protein>
    <submittedName>
        <fullName evidence="6">LacI family transcriptional regulator</fullName>
    </submittedName>
</protein>
<organism evidence="6 7">
    <name type="scientific">Isoptericola luteus</name>
    <dbReference type="NCBI Taxonomy" id="2879484"/>
    <lineage>
        <taxon>Bacteria</taxon>
        <taxon>Bacillati</taxon>
        <taxon>Actinomycetota</taxon>
        <taxon>Actinomycetes</taxon>
        <taxon>Micrococcales</taxon>
        <taxon>Promicromonosporaceae</taxon>
        <taxon>Isoptericola</taxon>
    </lineage>
</organism>
<dbReference type="Gene3D" id="3.40.50.2300">
    <property type="match status" value="2"/>
</dbReference>
<dbReference type="SUPFAM" id="SSF47413">
    <property type="entry name" value="lambda repressor-like DNA-binding domains"/>
    <property type="match status" value="1"/>
</dbReference>
<dbReference type="Pfam" id="PF00356">
    <property type="entry name" value="LacI"/>
    <property type="match status" value="1"/>
</dbReference>
<dbReference type="Pfam" id="PF13377">
    <property type="entry name" value="Peripla_BP_3"/>
    <property type="match status" value="1"/>
</dbReference>
<evidence type="ECO:0000256" key="3">
    <source>
        <dbReference type="ARBA" id="ARBA00023163"/>
    </source>
</evidence>
<keyword evidence="7" id="KW-1185">Reference proteome</keyword>
<dbReference type="PANTHER" id="PTHR30146:SF153">
    <property type="entry name" value="LACTOSE OPERON REPRESSOR"/>
    <property type="match status" value="1"/>
</dbReference>
<keyword evidence="3" id="KW-0804">Transcription</keyword>
<reference evidence="6 7" key="1">
    <citation type="submission" date="2021-09" db="EMBL/GenBank/DDBJ databases">
        <title>Isoptericola luteus sp. nov., a novel bacterium isolated from Harbin, the capital city of Heilongjiang province.</title>
        <authorList>
            <person name="Li J."/>
        </authorList>
    </citation>
    <scope>NUCLEOTIDE SEQUENCE [LARGE SCALE GENOMIC DNA]</scope>
    <source>
        <strain evidence="6 7">NEAU-Y5</strain>
    </source>
</reference>
<dbReference type="InterPro" id="IPR028082">
    <property type="entry name" value="Peripla_BP_I"/>
</dbReference>
<gene>
    <name evidence="6" type="ORF">LEP48_13010</name>
</gene>
<evidence type="ECO:0000256" key="4">
    <source>
        <dbReference type="SAM" id="MobiDB-lite"/>
    </source>
</evidence>
<evidence type="ECO:0000313" key="7">
    <source>
        <dbReference type="Proteomes" id="UP001319870"/>
    </source>
</evidence>
<dbReference type="InterPro" id="IPR010982">
    <property type="entry name" value="Lambda_DNA-bd_dom_sf"/>
</dbReference>
<evidence type="ECO:0000256" key="1">
    <source>
        <dbReference type="ARBA" id="ARBA00023015"/>
    </source>
</evidence>